<accession>A0A9P6NWW3</accession>
<dbReference type="EMBL" id="MU167211">
    <property type="protein sequence ID" value="KAG0151833.1"/>
    <property type="molecule type" value="Genomic_DNA"/>
</dbReference>
<evidence type="ECO:0008006" key="5">
    <source>
        <dbReference type="Google" id="ProtNLM"/>
    </source>
</evidence>
<gene>
    <name evidence="3" type="ORF">CROQUDRAFT_467543</name>
</gene>
<protein>
    <recommendedName>
        <fullName evidence="5">Secreted mucin</fullName>
    </recommendedName>
</protein>
<keyword evidence="2" id="KW-0732">Signal</keyword>
<evidence type="ECO:0000313" key="4">
    <source>
        <dbReference type="Proteomes" id="UP000886653"/>
    </source>
</evidence>
<reference evidence="3" key="1">
    <citation type="submission" date="2013-11" db="EMBL/GenBank/DDBJ databases">
        <title>Genome sequence of the fusiform rust pathogen reveals effectors for host alternation and coevolution with pine.</title>
        <authorList>
            <consortium name="DOE Joint Genome Institute"/>
            <person name="Smith K."/>
            <person name="Pendleton A."/>
            <person name="Kubisiak T."/>
            <person name="Anderson C."/>
            <person name="Salamov A."/>
            <person name="Aerts A."/>
            <person name="Riley R."/>
            <person name="Clum A."/>
            <person name="Lindquist E."/>
            <person name="Ence D."/>
            <person name="Campbell M."/>
            <person name="Kronenberg Z."/>
            <person name="Feau N."/>
            <person name="Dhillon B."/>
            <person name="Hamelin R."/>
            <person name="Burleigh J."/>
            <person name="Smith J."/>
            <person name="Yandell M."/>
            <person name="Nelson C."/>
            <person name="Grigoriev I."/>
            <person name="Davis J."/>
        </authorList>
    </citation>
    <scope>NUCLEOTIDE SEQUENCE</scope>
    <source>
        <strain evidence="3">G11</strain>
    </source>
</reference>
<evidence type="ECO:0000256" key="1">
    <source>
        <dbReference type="SAM" id="MobiDB-lite"/>
    </source>
</evidence>
<comment type="caution">
    <text evidence="3">The sequence shown here is derived from an EMBL/GenBank/DDBJ whole genome shotgun (WGS) entry which is preliminary data.</text>
</comment>
<feature type="region of interest" description="Disordered" evidence="1">
    <location>
        <begin position="77"/>
        <end position="178"/>
    </location>
</feature>
<keyword evidence="4" id="KW-1185">Reference proteome</keyword>
<dbReference type="AlphaFoldDB" id="A0A9P6NWW3"/>
<feature type="chain" id="PRO_5040241097" description="Secreted mucin" evidence="2">
    <location>
        <begin position="24"/>
        <end position="178"/>
    </location>
</feature>
<organism evidence="3 4">
    <name type="scientific">Cronartium quercuum f. sp. fusiforme G11</name>
    <dbReference type="NCBI Taxonomy" id="708437"/>
    <lineage>
        <taxon>Eukaryota</taxon>
        <taxon>Fungi</taxon>
        <taxon>Dikarya</taxon>
        <taxon>Basidiomycota</taxon>
        <taxon>Pucciniomycotina</taxon>
        <taxon>Pucciniomycetes</taxon>
        <taxon>Pucciniales</taxon>
        <taxon>Coleosporiaceae</taxon>
        <taxon>Cronartium</taxon>
    </lineage>
</organism>
<proteinExistence type="predicted"/>
<sequence>MNSLGSFIMGAFLLLALVQLGESSPALSASCACKHCPTAAVVEEFKEGAPTLKSHPSSFGLNQLDLGAEKSDVTINLGEEKGVLQSEPTSETPLAATETETLEAPSKTGVNSVSADGAVEGDSQSVSPAEPTTAGGEGEENSAKPTPGGGEEEANPVSSAESANAAGTVDVKSTETTV</sequence>
<feature type="compositionally biased region" description="Low complexity" evidence="1">
    <location>
        <begin position="87"/>
        <end position="106"/>
    </location>
</feature>
<feature type="signal peptide" evidence="2">
    <location>
        <begin position="1"/>
        <end position="23"/>
    </location>
</feature>
<evidence type="ECO:0000256" key="2">
    <source>
        <dbReference type="SAM" id="SignalP"/>
    </source>
</evidence>
<evidence type="ECO:0000313" key="3">
    <source>
        <dbReference type="EMBL" id="KAG0151833.1"/>
    </source>
</evidence>
<name>A0A9P6NWW3_9BASI</name>
<dbReference type="Proteomes" id="UP000886653">
    <property type="component" value="Unassembled WGS sequence"/>
</dbReference>